<protein>
    <submittedName>
        <fullName evidence="1">Uncharacterized protein</fullName>
    </submittedName>
</protein>
<sequence>MMPLPLDLSVSGYPGLDTAESGKLPNVVYGSVEGVRAHLIEGGATALLASNITEAQSTFNVEDASRFPSTPFTVQVGYERMQVTDLTGSTFTVTRAYDNTRARAHLKNKTLYEVRTEFVYLVAPEPVKSINGVYIDSKKQSEGFTAYT</sequence>
<dbReference type="AlphaFoldDB" id="A0A0F9DJQ9"/>
<dbReference type="EMBL" id="LAZR01028679">
    <property type="protein sequence ID" value="KKL61869.1"/>
    <property type="molecule type" value="Genomic_DNA"/>
</dbReference>
<accession>A0A0F9DJQ9</accession>
<evidence type="ECO:0000313" key="1">
    <source>
        <dbReference type="EMBL" id="KKL61869.1"/>
    </source>
</evidence>
<proteinExistence type="predicted"/>
<feature type="non-terminal residue" evidence="1">
    <location>
        <position position="148"/>
    </location>
</feature>
<organism evidence="1">
    <name type="scientific">marine sediment metagenome</name>
    <dbReference type="NCBI Taxonomy" id="412755"/>
    <lineage>
        <taxon>unclassified sequences</taxon>
        <taxon>metagenomes</taxon>
        <taxon>ecological metagenomes</taxon>
    </lineage>
</organism>
<name>A0A0F9DJQ9_9ZZZZ</name>
<gene>
    <name evidence="1" type="ORF">LCGC14_2190960</name>
</gene>
<reference evidence="1" key="1">
    <citation type="journal article" date="2015" name="Nature">
        <title>Complex archaea that bridge the gap between prokaryotes and eukaryotes.</title>
        <authorList>
            <person name="Spang A."/>
            <person name="Saw J.H."/>
            <person name="Jorgensen S.L."/>
            <person name="Zaremba-Niedzwiedzka K."/>
            <person name="Martijn J."/>
            <person name="Lind A.E."/>
            <person name="van Eijk R."/>
            <person name="Schleper C."/>
            <person name="Guy L."/>
            <person name="Ettema T.J."/>
        </authorList>
    </citation>
    <scope>NUCLEOTIDE SEQUENCE</scope>
</reference>
<comment type="caution">
    <text evidence="1">The sequence shown here is derived from an EMBL/GenBank/DDBJ whole genome shotgun (WGS) entry which is preliminary data.</text>
</comment>